<dbReference type="OrthoDB" id="687730at2759"/>
<dbReference type="AlphaFoldDB" id="D2VR84"/>
<organism evidence="2">
    <name type="scientific">Naegleria gruberi</name>
    <name type="common">Amoeba</name>
    <dbReference type="NCBI Taxonomy" id="5762"/>
    <lineage>
        <taxon>Eukaryota</taxon>
        <taxon>Discoba</taxon>
        <taxon>Heterolobosea</taxon>
        <taxon>Tetramitia</taxon>
        <taxon>Eutetramitia</taxon>
        <taxon>Vahlkampfiidae</taxon>
        <taxon>Naegleria</taxon>
    </lineage>
</organism>
<dbReference type="RefSeq" id="XP_002673372.1">
    <property type="nucleotide sequence ID" value="XM_002673326.1"/>
</dbReference>
<reference evidence="1 2" key="1">
    <citation type="journal article" date="2010" name="Cell">
        <title>The genome of Naegleria gruberi illuminates early eukaryotic versatility.</title>
        <authorList>
            <person name="Fritz-Laylin L.K."/>
            <person name="Prochnik S.E."/>
            <person name="Ginger M.L."/>
            <person name="Dacks J.B."/>
            <person name="Carpenter M.L."/>
            <person name="Field M.C."/>
            <person name="Kuo A."/>
            <person name="Paredez A."/>
            <person name="Chapman J."/>
            <person name="Pham J."/>
            <person name="Shu S."/>
            <person name="Neupane R."/>
            <person name="Cipriano M."/>
            <person name="Mancuso J."/>
            <person name="Tu H."/>
            <person name="Salamov A."/>
            <person name="Lindquist E."/>
            <person name="Shapiro H."/>
            <person name="Lucas S."/>
            <person name="Grigoriev I.V."/>
            <person name="Cande W.Z."/>
            <person name="Fulton C."/>
            <person name="Rokhsar D.S."/>
            <person name="Dawson S.C."/>
        </authorList>
    </citation>
    <scope>NUCLEOTIDE SEQUENCE [LARGE SCALE GENOMIC DNA]</scope>
    <source>
        <strain evidence="1 2">NEG-M</strain>
    </source>
</reference>
<dbReference type="KEGG" id="ngr:NAEGRDRAFT_71497"/>
<gene>
    <name evidence="1" type="ORF">NAEGRDRAFT_71497</name>
</gene>
<accession>D2VR84</accession>
<evidence type="ECO:0000313" key="2">
    <source>
        <dbReference type="Proteomes" id="UP000006671"/>
    </source>
</evidence>
<name>D2VR84_NAEGR</name>
<proteinExistence type="predicted"/>
<keyword evidence="2" id="KW-1185">Reference proteome</keyword>
<sequence length="101" mass="11269">MMKAALFSSGAFNSESFKEVLNCGKRLPSNSSITFEGIMKEYFYQTGVMKVSDKLLETAYSIAVDHDPISAERQIHLALGLHSCKDGLNERRDLNLVVRVV</sequence>
<dbReference type="VEuPathDB" id="AmoebaDB:NAEGRDRAFT_71497"/>
<protein>
    <submittedName>
        <fullName evidence="1">Predicted protein</fullName>
    </submittedName>
</protein>
<dbReference type="Proteomes" id="UP000006671">
    <property type="component" value="Unassembled WGS sequence"/>
</dbReference>
<dbReference type="InParanoid" id="D2VR84"/>
<evidence type="ECO:0000313" key="1">
    <source>
        <dbReference type="EMBL" id="EFC40628.1"/>
    </source>
</evidence>
<dbReference type="GeneID" id="8854899"/>
<dbReference type="EMBL" id="GG738891">
    <property type="protein sequence ID" value="EFC40628.1"/>
    <property type="molecule type" value="Genomic_DNA"/>
</dbReference>